<accession>A0A0B6Y2F4</accession>
<dbReference type="AlphaFoldDB" id="A0A0B6Y2F4"/>
<organism evidence="1">
    <name type="scientific">Arion vulgaris</name>
    <dbReference type="NCBI Taxonomy" id="1028688"/>
    <lineage>
        <taxon>Eukaryota</taxon>
        <taxon>Metazoa</taxon>
        <taxon>Spiralia</taxon>
        <taxon>Lophotrochozoa</taxon>
        <taxon>Mollusca</taxon>
        <taxon>Gastropoda</taxon>
        <taxon>Heterobranchia</taxon>
        <taxon>Euthyneura</taxon>
        <taxon>Panpulmonata</taxon>
        <taxon>Eupulmonata</taxon>
        <taxon>Stylommatophora</taxon>
        <taxon>Helicina</taxon>
        <taxon>Arionoidea</taxon>
        <taxon>Arionidae</taxon>
        <taxon>Arion</taxon>
    </lineage>
</organism>
<sequence length="52" mass="5879">DVSRHALMYHGVTVDLDKLKGKYQPNQQYMDPGSLTVEELLGTHDSVFQTSK</sequence>
<feature type="non-terminal residue" evidence="1">
    <location>
        <position position="1"/>
    </location>
</feature>
<gene>
    <name evidence="1" type="primary">ORF8601</name>
</gene>
<name>A0A0B6Y2F4_9EUPU</name>
<dbReference type="EMBL" id="HACG01002855">
    <property type="protein sequence ID" value="CEK49720.1"/>
    <property type="molecule type" value="Transcribed_RNA"/>
</dbReference>
<reference evidence="1" key="1">
    <citation type="submission" date="2014-12" db="EMBL/GenBank/DDBJ databases">
        <title>Insight into the proteome of Arion vulgaris.</title>
        <authorList>
            <person name="Aradska J."/>
            <person name="Bulat T."/>
            <person name="Smidak R."/>
            <person name="Sarate P."/>
            <person name="Gangsoo J."/>
            <person name="Sialana F."/>
            <person name="Bilban M."/>
            <person name="Lubec G."/>
        </authorList>
    </citation>
    <scope>NUCLEOTIDE SEQUENCE</scope>
    <source>
        <tissue evidence="1">Skin</tissue>
    </source>
</reference>
<proteinExistence type="predicted"/>
<protein>
    <submittedName>
        <fullName evidence="1">Uncharacterized protein</fullName>
    </submittedName>
</protein>
<evidence type="ECO:0000313" key="1">
    <source>
        <dbReference type="EMBL" id="CEK49720.1"/>
    </source>
</evidence>